<dbReference type="InterPro" id="IPR036388">
    <property type="entry name" value="WH-like_DNA-bd_sf"/>
</dbReference>
<dbReference type="SUPFAM" id="SSF88946">
    <property type="entry name" value="Sigma2 domain of RNA polymerase sigma factors"/>
    <property type="match status" value="1"/>
</dbReference>
<comment type="caution">
    <text evidence="9">The sequence shown here is derived from an EMBL/GenBank/DDBJ whole genome shotgun (WGS) entry which is preliminary data.</text>
</comment>
<dbReference type="Pfam" id="PF04545">
    <property type="entry name" value="Sigma70_r4"/>
    <property type="match status" value="1"/>
</dbReference>
<keyword evidence="1" id="KW-0805">Transcription regulation</keyword>
<feature type="domain" description="RNA polymerase sigma-70 region 2" evidence="7">
    <location>
        <begin position="77"/>
        <end position="141"/>
    </location>
</feature>
<dbReference type="InterPro" id="IPR013324">
    <property type="entry name" value="RNA_pol_sigma_r3/r4-like"/>
</dbReference>
<dbReference type="PANTHER" id="PTHR30385">
    <property type="entry name" value="SIGMA FACTOR F FLAGELLAR"/>
    <property type="match status" value="1"/>
</dbReference>
<evidence type="ECO:0000259" key="7">
    <source>
        <dbReference type="Pfam" id="PF04542"/>
    </source>
</evidence>
<evidence type="ECO:0000313" key="10">
    <source>
        <dbReference type="Proteomes" id="UP001596139"/>
    </source>
</evidence>
<evidence type="ECO:0000259" key="6">
    <source>
        <dbReference type="Pfam" id="PF04539"/>
    </source>
</evidence>
<feature type="region of interest" description="Disordered" evidence="5">
    <location>
        <begin position="1"/>
        <end position="63"/>
    </location>
</feature>
<dbReference type="InterPro" id="IPR014322">
    <property type="entry name" value="RNA_pol_sigma-B/F/G"/>
</dbReference>
<keyword evidence="3" id="KW-0238">DNA-binding</keyword>
<evidence type="ECO:0000256" key="3">
    <source>
        <dbReference type="ARBA" id="ARBA00023125"/>
    </source>
</evidence>
<proteinExistence type="predicted"/>
<keyword evidence="2" id="KW-0731">Sigma factor</keyword>
<dbReference type="InterPro" id="IPR013325">
    <property type="entry name" value="RNA_pol_sigma_r2"/>
</dbReference>
<dbReference type="Pfam" id="PF04542">
    <property type="entry name" value="Sigma70_r2"/>
    <property type="match status" value="1"/>
</dbReference>
<dbReference type="RefSeq" id="WP_051862073.1">
    <property type="nucleotide sequence ID" value="NZ_JBHSPX010000004.1"/>
</dbReference>
<evidence type="ECO:0000313" key="9">
    <source>
        <dbReference type="EMBL" id="MFC6064253.1"/>
    </source>
</evidence>
<protein>
    <submittedName>
        <fullName evidence="9">SigB/SigF/SigG family RNA polymerase sigma factor</fullName>
    </submittedName>
</protein>
<sequence>MARRTTARRHGETSRTRPPGKPARRTRRQREATTPAPGRRGRHPHHDAPDTEADFRRLAGLPDGPEREELAQRLVCAWMPMAERLALRFRNRGETVEDLQQIAALGLVKAVNGYDPEHGTAFESYAIPTVTGEIKRHFRDNLWGVHVPRRVQELRNRVRTARQELTRSVDDHGPSHQEIAEHTGMTEEEVRLGSQALESFSTLSLDAELAGAEDGYSLQDTLGETEAGFDLVIDRQTVKPELEALPERDRQILYMRFFCDMTQSRIAEQFGMSQMHVSRLISRACRRLATRVGAPAQQ</sequence>
<feature type="domain" description="RNA polymerase sigma-70 region 3" evidence="6">
    <location>
        <begin position="153"/>
        <end position="208"/>
    </location>
</feature>
<feature type="compositionally biased region" description="Basic and acidic residues" evidence="5">
    <location>
        <begin position="46"/>
        <end position="57"/>
    </location>
</feature>
<gene>
    <name evidence="9" type="ORF">ACFP4F_17080</name>
</gene>
<dbReference type="InterPro" id="IPR000943">
    <property type="entry name" value="RNA_pol_sigma70"/>
</dbReference>
<keyword evidence="4" id="KW-0804">Transcription</keyword>
<reference evidence="10" key="1">
    <citation type="journal article" date="2019" name="Int. J. Syst. Evol. Microbiol.">
        <title>The Global Catalogue of Microorganisms (GCM) 10K type strain sequencing project: providing services to taxonomists for standard genome sequencing and annotation.</title>
        <authorList>
            <consortium name="The Broad Institute Genomics Platform"/>
            <consortium name="The Broad Institute Genome Sequencing Center for Infectious Disease"/>
            <person name="Wu L."/>
            <person name="Ma J."/>
        </authorList>
    </citation>
    <scope>NUCLEOTIDE SEQUENCE [LARGE SCALE GENOMIC DNA]</scope>
    <source>
        <strain evidence="10">CGMCC 1.15180</strain>
    </source>
</reference>
<dbReference type="InterPro" id="IPR007630">
    <property type="entry name" value="RNA_pol_sigma70_r4"/>
</dbReference>
<name>A0ABW1MLU8_9ACTN</name>
<dbReference type="PANTHER" id="PTHR30385:SF4">
    <property type="entry name" value="RNA POLYMERASE SIGMA-E FACTOR"/>
    <property type="match status" value="1"/>
</dbReference>
<evidence type="ECO:0000256" key="4">
    <source>
        <dbReference type="ARBA" id="ARBA00023163"/>
    </source>
</evidence>
<evidence type="ECO:0000256" key="2">
    <source>
        <dbReference type="ARBA" id="ARBA00023082"/>
    </source>
</evidence>
<dbReference type="InterPro" id="IPR007627">
    <property type="entry name" value="RNA_pol_sigma70_r2"/>
</dbReference>
<evidence type="ECO:0000259" key="8">
    <source>
        <dbReference type="Pfam" id="PF04545"/>
    </source>
</evidence>
<dbReference type="EMBL" id="JBHSPX010000004">
    <property type="protein sequence ID" value="MFC6064253.1"/>
    <property type="molecule type" value="Genomic_DNA"/>
</dbReference>
<evidence type="ECO:0000256" key="1">
    <source>
        <dbReference type="ARBA" id="ARBA00023015"/>
    </source>
</evidence>
<dbReference type="PRINTS" id="PR00046">
    <property type="entry name" value="SIGMA70FCT"/>
</dbReference>
<dbReference type="SUPFAM" id="SSF88659">
    <property type="entry name" value="Sigma3 and sigma4 domains of RNA polymerase sigma factors"/>
    <property type="match status" value="2"/>
</dbReference>
<accession>A0ABW1MLU8</accession>
<dbReference type="Proteomes" id="UP001596139">
    <property type="component" value="Unassembled WGS sequence"/>
</dbReference>
<dbReference type="Gene3D" id="1.10.10.10">
    <property type="entry name" value="Winged helix-like DNA-binding domain superfamily/Winged helix DNA-binding domain"/>
    <property type="match status" value="2"/>
</dbReference>
<evidence type="ECO:0000256" key="5">
    <source>
        <dbReference type="SAM" id="MobiDB-lite"/>
    </source>
</evidence>
<dbReference type="Gene3D" id="1.20.120.1810">
    <property type="match status" value="1"/>
</dbReference>
<feature type="domain" description="RNA polymerase sigma-70 region 4" evidence="8">
    <location>
        <begin position="242"/>
        <end position="288"/>
    </location>
</feature>
<keyword evidence="10" id="KW-1185">Reference proteome</keyword>
<dbReference type="NCBIfam" id="TIGR02937">
    <property type="entry name" value="sigma70-ECF"/>
    <property type="match status" value="1"/>
</dbReference>
<dbReference type="CDD" id="cd06171">
    <property type="entry name" value="Sigma70_r4"/>
    <property type="match status" value="1"/>
</dbReference>
<dbReference type="InterPro" id="IPR014284">
    <property type="entry name" value="RNA_pol_sigma-70_dom"/>
</dbReference>
<dbReference type="NCBIfam" id="TIGR02980">
    <property type="entry name" value="SigBFG"/>
    <property type="match status" value="1"/>
</dbReference>
<organism evidence="9 10">
    <name type="scientific">Streptomyces ochraceiscleroticus</name>
    <dbReference type="NCBI Taxonomy" id="47761"/>
    <lineage>
        <taxon>Bacteria</taxon>
        <taxon>Bacillati</taxon>
        <taxon>Actinomycetota</taxon>
        <taxon>Actinomycetes</taxon>
        <taxon>Kitasatosporales</taxon>
        <taxon>Streptomycetaceae</taxon>
        <taxon>Streptomyces</taxon>
    </lineage>
</organism>
<dbReference type="Pfam" id="PF04539">
    <property type="entry name" value="Sigma70_r3"/>
    <property type="match status" value="1"/>
</dbReference>
<dbReference type="InterPro" id="IPR007624">
    <property type="entry name" value="RNA_pol_sigma70_r3"/>
</dbReference>